<accession>A0A803LP99</accession>
<dbReference type="GO" id="GO:0080188">
    <property type="term" value="P:gene silencing by siRNA-directed DNA methylation"/>
    <property type="evidence" value="ECO:0007669"/>
    <property type="project" value="InterPro"/>
</dbReference>
<dbReference type="InterPro" id="IPR049730">
    <property type="entry name" value="SNF2/RAD54-like_C"/>
</dbReference>
<dbReference type="InterPro" id="IPR000330">
    <property type="entry name" value="SNF2_N"/>
</dbReference>
<dbReference type="GO" id="GO:0005634">
    <property type="term" value="C:nucleus"/>
    <property type="evidence" value="ECO:0007669"/>
    <property type="project" value="UniProtKB-SubCell"/>
</dbReference>
<dbReference type="Pfam" id="PF00176">
    <property type="entry name" value="SNF2-rel_dom"/>
    <property type="match status" value="1"/>
</dbReference>
<dbReference type="InterPro" id="IPR014001">
    <property type="entry name" value="Helicase_ATP-bd"/>
</dbReference>
<dbReference type="GO" id="GO:0016787">
    <property type="term" value="F:hydrolase activity"/>
    <property type="evidence" value="ECO:0007669"/>
    <property type="project" value="UniProtKB-KW"/>
</dbReference>
<evidence type="ECO:0000256" key="4">
    <source>
        <dbReference type="ARBA" id="ARBA00022806"/>
    </source>
</evidence>
<dbReference type="InterPro" id="IPR044567">
    <property type="entry name" value="CLSY/DRD1"/>
</dbReference>
<evidence type="ECO:0000259" key="7">
    <source>
        <dbReference type="PROSITE" id="PS51192"/>
    </source>
</evidence>
<dbReference type="EnsemblPlants" id="AUR62016778-RA">
    <property type="protein sequence ID" value="AUR62016778-RA:cds"/>
    <property type="gene ID" value="AUR62016778"/>
</dbReference>
<dbReference type="AlphaFoldDB" id="A0A803LP99"/>
<evidence type="ECO:0000259" key="8">
    <source>
        <dbReference type="PROSITE" id="PS51194"/>
    </source>
</evidence>
<dbReference type="Gene3D" id="3.40.50.300">
    <property type="entry name" value="P-loop containing nucleotide triphosphate hydrolases"/>
    <property type="match status" value="1"/>
</dbReference>
<dbReference type="PANTHER" id="PTHR45821:SF1">
    <property type="entry name" value="ATP-DEPENDENT HELICASE FAMILY PROTEIN-RELATED"/>
    <property type="match status" value="1"/>
</dbReference>
<dbReference type="SMART" id="SM00490">
    <property type="entry name" value="HELICc"/>
    <property type="match status" value="1"/>
</dbReference>
<keyword evidence="4" id="KW-0347">Helicase</keyword>
<evidence type="ECO:0000256" key="3">
    <source>
        <dbReference type="ARBA" id="ARBA00022801"/>
    </source>
</evidence>
<dbReference type="Gramene" id="AUR62016778-RA">
    <property type="protein sequence ID" value="AUR62016778-RA:cds"/>
    <property type="gene ID" value="AUR62016778"/>
</dbReference>
<dbReference type="SUPFAM" id="SSF52047">
    <property type="entry name" value="RNI-like"/>
    <property type="match status" value="1"/>
</dbReference>
<dbReference type="Pfam" id="PF08387">
    <property type="entry name" value="FBD"/>
    <property type="match status" value="1"/>
</dbReference>
<dbReference type="InterPro" id="IPR027417">
    <property type="entry name" value="P-loop_NTPase"/>
</dbReference>
<evidence type="ECO:0000256" key="5">
    <source>
        <dbReference type="ARBA" id="ARBA00022840"/>
    </source>
</evidence>
<reference evidence="9" key="1">
    <citation type="journal article" date="2017" name="Nature">
        <title>The genome of Chenopodium quinoa.</title>
        <authorList>
            <person name="Jarvis D.E."/>
            <person name="Ho Y.S."/>
            <person name="Lightfoot D.J."/>
            <person name="Schmoeckel S.M."/>
            <person name="Li B."/>
            <person name="Borm T.J.A."/>
            <person name="Ohyanagi H."/>
            <person name="Mineta K."/>
            <person name="Michell C.T."/>
            <person name="Saber N."/>
            <person name="Kharbatia N.M."/>
            <person name="Rupper R.R."/>
            <person name="Sharp A.R."/>
            <person name="Dally N."/>
            <person name="Boughton B.A."/>
            <person name="Woo Y.H."/>
            <person name="Gao G."/>
            <person name="Schijlen E.G.W.M."/>
            <person name="Guo X."/>
            <person name="Momin A.A."/>
            <person name="Negrao S."/>
            <person name="Al-Babili S."/>
            <person name="Gehring C."/>
            <person name="Roessner U."/>
            <person name="Jung C."/>
            <person name="Murphy K."/>
            <person name="Arold S.T."/>
            <person name="Gojobori T."/>
            <person name="van der Linden C.G."/>
            <person name="van Loo E.N."/>
            <person name="Jellen E.N."/>
            <person name="Maughan P.J."/>
            <person name="Tester M."/>
        </authorList>
    </citation>
    <scope>NUCLEOTIDE SEQUENCE [LARGE SCALE GENOMIC DNA]</scope>
    <source>
        <strain evidence="9">cv. PI 614886</strain>
    </source>
</reference>
<dbReference type="GO" id="GO:0004386">
    <property type="term" value="F:helicase activity"/>
    <property type="evidence" value="ECO:0007669"/>
    <property type="project" value="UniProtKB-KW"/>
</dbReference>
<feature type="domain" description="Helicase ATP-binding" evidence="7">
    <location>
        <begin position="15"/>
        <end position="194"/>
    </location>
</feature>
<dbReference type="InterPro" id="IPR001650">
    <property type="entry name" value="Helicase_C-like"/>
</dbReference>
<keyword evidence="6" id="KW-0539">Nucleus</keyword>
<dbReference type="GO" id="GO:0005524">
    <property type="term" value="F:ATP binding"/>
    <property type="evidence" value="ECO:0007669"/>
    <property type="project" value="UniProtKB-KW"/>
</dbReference>
<dbReference type="Proteomes" id="UP000596660">
    <property type="component" value="Unplaced"/>
</dbReference>
<reference evidence="9" key="2">
    <citation type="submission" date="2021-03" db="UniProtKB">
        <authorList>
            <consortium name="EnsemblPlants"/>
        </authorList>
    </citation>
    <scope>IDENTIFICATION</scope>
</reference>
<keyword evidence="10" id="KW-1185">Reference proteome</keyword>
<evidence type="ECO:0000256" key="6">
    <source>
        <dbReference type="ARBA" id="ARBA00023242"/>
    </source>
</evidence>
<dbReference type="PANTHER" id="PTHR45821">
    <property type="entry name" value="SNF2 DOMAIN-CONTAINING PROTEIN CLASSY 2-RELATED"/>
    <property type="match status" value="1"/>
</dbReference>
<protein>
    <submittedName>
        <fullName evidence="9">Uncharacterized protein</fullName>
    </submittedName>
</protein>
<dbReference type="InterPro" id="IPR006566">
    <property type="entry name" value="FBD"/>
</dbReference>
<feature type="domain" description="Helicase C-terminal" evidence="8">
    <location>
        <begin position="339"/>
        <end position="525"/>
    </location>
</feature>
<evidence type="ECO:0000313" key="9">
    <source>
        <dbReference type="EnsemblPlants" id="AUR62016778-RA:cds"/>
    </source>
</evidence>
<dbReference type="InterPro" id="IPR038718">
    <property type="entry name" value="SNF2-like_sf"/>
</dbReference>
<dbReference type="SMART" id="SM00487">
    <property type="entry name" value="DEXDc"/>
    <property type="match status" value="1"/>
</dbReference>
<evidence type="ECO:0000313" key="10">
    <source>
        <dbReference type="Proteomes" id="UP000596660"/>
    </source>
</evidence>
<name>A0A803LP99_CHEQI</name>
<dbReference type="Pfam" id="PF00271">
    <property type="entry name" value="Helicase_C"/>
    <property type="match status" value="1"/>
</dbReference>
<sequence>MKPHQSEGFNFLLSNLITENPGGCILAHAPGSGKTFMIISFMQSFLAQYPDARPLVVLPKGILPTWKKEFQRWQVEDIPLLDFYSMKAENRFQQKEVLRQWVEQRSILFLGYKQFSTIVTGDSSCKATAYCQEVLLKRPSILILDEGHTPRNENTDVLHSLAKVQTPRKVVLSGTLYQNHVKEVFTILNLVRPKFLKLDESRSIKKRIMSRVQFHGFKKQLKGGNVESNFFDLVEYTLQQDEDWKRKEAVIKDLREMTSKVLHYYRGDFLDDLPGLVDFTVLLSLSPQQKIEVDKLNKREKTKFRKTSLGCAVYTHPKLKLFSDNNPGSEKRSLQYDAKIDELVEKIDIREGVKAKFFLNMLRLCESNGEKLLVFSQYLLPLNFLERLAVNRKGWSVGKEIFMICGDTSTDLRESHMEQFNNSPDARVFFGSIKACGEGISLVGASRIIVLDVHLNPSVSRQAIGRAFRPGQEKKVFVYRLIAADSPEEEDHLTCFKKEQIAKRWFEWNEYRGTQDFNIEPVDLKDCGDLFLESPALAEDVKALHRRWKFPDDYRDDMLCINLPNLKELELCLRDSNHTLIRTLFKSCPFLERLSLTVVLDKEDHLVDIVAPNLNSLEIFMVANTNLRSYCNWIFSIDAPLPFYKFVNKQKVLQEAIVTIPKYYSNERDAYLSRIVPLFQGISCARYLTFEDTFPGLYLMDVALPIFHNLTNLMISFGILESDSQVPSCLLINLKTLKIEDMKLNDQGIKFLEDILCNATVLEQLDICSDNELYEDDVEYGVVLMEYKFCMKLFMLLRRSSNCLINFSGSIFTTSSNAIRNGRCGDGCGFSAGIGSDGGSALLPPLKVEERNHHLKVEVAKKMVVDSE</sequence>
<dbReference type="InterPro" id="IPR032675">
    <property type="entry name" value="LRR_dom_sf"/>
</dbReference>
<dbReference type="SUPFAM" id="SSF52540">
    <property type="entry name" value="P-loop containing nucleoside triphosphate hydrolases"/>
    <property type="match status" value="2"/>
</dbReference>
<keyword evidence="5" id="KW-0067">ATP-binding</keyword>
<keyword evidence="3" id="KW-0378">Hydrolase</keyword>
<dbReference type="PROSITE" id="PS51192">
    <property type="entry name" value="HELICASE_ATP_BIND_1"/>
    <property type="match status" value="1"/>
</dbReference>
<dbReference type="SMART" id="SM00579">
    <property type="entry name" value="FBD"/>
    <property type="match status" value="1"/>
</dbReference>
<dbReference type="CDD" id="cd18793">
    <property type="entry name" value="SF2_C_SNF"/>
    <property type="match status" value="1"/>
</dbReference>
<comment type="subcellular location">
    <subcellularLocation>
        <location evidence="1">Nucleus</location>
    </subcellularLocation>
</comment>
<keyword evidence="2" id="KW-0547">Nucleotide-binding</keyword>
<evidence type="ECO:0000256" key="1">
    <source>
        <dbReference type="ARBA" id="ARBA00004123"/>
    </source>
</evidence>
<evidence type="ECO:0000256" key="2">
    <source>
        <dbReference type="ARBA" id="ARBA00022741"/>
    </source>
</evidence>
<dbReference type="Gene3D" id="3.40.50.10810">
    <property type="entry name" value="Tandem AAA-ATPase domain"/>
    <property type="match status" value="1"/>
</dbReference>
<proteinExistence type="predicted"/>
<dbReference type="Gene3D" id="3.80.10.10">
    <property type="entry name" value="Ribonuclease Inhibitor"/>
    <property type="match status" value="1"/>
</dbReference>
<dbReference type="PROSITE" id="PS51194">
    <property type="entry name" value="HELICASE_CTER"/>
    <property type="match status" value="1"/>
</dbReference>
<organism evidence="9 10">
    <name type="scientific">Chenopodium quinoa</name>
    <name type="common">Quinoa</name>
    <dbReference type="NCBI Taxonomy" id="63459"/>
    <lineage>
        <taxon>Eukaryota</taxon>
        <taxon>Viridiplantae</taxon>
        <taxon>Streptophyta</taxon>
        <taxon>Embryophyta</taxon>
        <taxon>Tracheophyta</taxon>
        <taxon>Spermatophyta</taxon>
        <taxon>Magnoliopsida</taxon>
        <taxon>eudicotyledons</taxon>
        <taxon>Gunneridae</taxon>
        <taxon>Pentapetalae</taxon>
        <taxon>Caryophyllales</taxon>
        <taxon>Chenopodiaceae</taxon>
        <taxon>Chenopodioideae</taxon>
        <taxon>Atripliceae</taxon>
        <taxon>Chenopodium</taxon>
    </lineage>
</organism>